<dbReference type="STRING" id="1121391.SAMN02745206_00900"/>
<reference evidence="2" key="1">
    <citation type="submission" date="2016-11" db="EMBL/GenBank/DDBJ databases">
        <authorList>
            <person name="Varghese N."/>
            <person name="Submissions S."/>
        </authorList>
    </citation>
    <scope>NUCLEOTIDE SEQUENCE [LARGE SCALE GENOMIC DNA]</scope>
    <source>
        <strain evidence="2">DSM 9756</strain>
    </source>
</reference>
<keyword evidence="2" id="KW-1185">Reference proteome</keyword>
<dbReference type="Proteomes" id="UP000184076">
    <property type="component" value="Unassembled WGS sequence"/>
</dbReference>
<evidence type="ECO:0000313" key="1">
    <source>
        <dbReference type="EMBL" id="SHE82163.1"/>
    </source>
</evidence>
<protein>
    <submittedName>
        <fullName evidence="1">Putative baseplate assembly protein</fullName>
    </submittedName>
</protein>
<dbReference type="OrthoDB" id="9796131at2"/>
<sequence length="736" mass="80449">MPLTVPTLDDRNFDDLVRELLARIPGHTPEWTHPAPGDPGRTILELFAWLVDTLLYRVNRIPERQRLAFLKLLHIPVRPATPARGLLVLEPAHPKKPEVVSVPVGTAVTGPVPFETTGEIMVCPLEGEAYVKRAPTPDEAARLQRVLEGLQSIYGLSGSRDAPAAMAYITTPVFEERKAQASGVNIADAVDGCLWMALLSPSGADPEAVRRSLSRGNAGPRVLNMGWSPALQVPGILEILGPRGAVAHEWEITSSRAMPTGDPEYLTLEVVDDGTHGLLEEGVVRLLLPDIDDVGAPENDLEKDLFAGVGNRPPRLDDDDKASRLIAWIRLRPTQPVQDLSVTWAGINAVCIDQRRTLRNLIVGVSDGTADQEFDLPGASVDPKSLTLQVEEARQGFVSWRRTPDLATAGRDDRVYELDSEAGSVRFGDGVRGRIPSAGMRIRVEVMRFGGGRSGNLPAGSLTAVSHPKCKAFQPLATSGGEDPESPEEAEKRIPAVLRHANRAVTEEDYRQLAAETPAVRLGRVEVLARFKPQQRRFDVPGVVSVLVLPWKEDRQPPCPRPDRLCLERVHAYLDARRPLGTELYVIGCEYKPVAVGVAVRIREGHRRDLVLQNVRRALREVLWPLTPGGFDGAGWPLGGAVVDRDLEVAVARVTGVRQVTDLRLFSLDADGWRPLHPTSQGAPVVLALEPWQLPELLQVVCLEGDRAPESMERSPLDHLDPGTPVLPIPVVPEVC</sequence>
<evidence type="ECO:0000313" key="2">
    <source>
        <dbReference type="Proteomes" id="UP000184076"/>
    </source>
</evidence>
<dbReference type="AlphaFoldDB" id="A0A1M4WM85"/>
<dbReference type="RefSeq" id="WP_073037357.1">
    <property type="nucleotide sequence ID" value="NZ_FQVB01000007.1"/>
</dbReference>
<name>A0A1M4WM85_9BACT</name>
<dbReference type="InterPro" id="IPR011749">
    <property type="entry name" value="CHP02243"/>
</dbReference>
<dbReference type="EMBL" id="FQVB01000007">
    <property type="protein sequence ID" value="SHE82163.1"/>
    <property type="molecule type" value="Genomic_DNA"/>
</dbReference>
<dbReference type="NCBIfam" id="TIGR02243">
    <property type="entry name" value="putative baseplate assembly protein"/>
    <property type="match status" value="1"/>
</dbReference>
<accession>A0A1M4WM85</accession>
<organism evidence="1 2">
    <name type="scientific">Desulfacinum infernum DSM 9756</name>
    <dbReference type="NCBI Taxonomy" id="1121391"/>
    <lineage>
        <taxon>Bacteria</taxon>
        <taxon>Pseudomonadati</taxon>
        <taxon>Thermodesulfobacteriota</taxon>
        <taxon>Syntrophobacteria</taxon>
        <taxon>Syntrophobacterales</taxon>
        <taxon>Syntrophobacteraceae</taxon>
        <taxon>Desulfacinum</taxon>
    </lineage>
</organism>
<proteinExistence type="predicted"/>
<gene>
    <name evidence="1" type="ORF">SAMN02745206_00900</name>
</gene>